<dbReference type="AlphaFoldDB" id="A0A1E7FTH7"/>
<dbReference type="InterPro" id="IPR008334">
    <property type="entry name" value="5'-Nucleotdase_C"/>
</dbReference>
<accession>A0A1E7FTH7</accession>
<keyword evidence="3" id="KW-1185">Reference proteome</keyword>
<dbReference type="InterPro" id="IPR036907">
    <property type="entry name" value="5'-Nucleotdase_C_sf"/>
</dbReference>
<dbReference type="Gene3D" id="3.90.780.10">
    <property type="entry name" value="5'-Nucleotidase, C-terminal domain"/>
    <property type="match status" value="1"/>
</dbReference>
<organism evidence="2 3">
    <name type="scientific">Fragilariopsis cylindrus CCMP1102</name>
    <dbReference type="NCBI Taxonomy" id="635003"/>
    <lineage>
        <taxon>Eukaryota</taxon>
        <taxon>Sar</taxon>
        <taxon>Stramenopiles</taxon>
        <taxon>Ochrophyta</taxon>
        <taxon>Bacillariophyta</taxon>
        <taxon>Bacillariophyceae</taxon>
        <taxon>Bacillariophycidae</taxon>
        <taxon>Bacillariales</taxon>
        <taxon>Bacillariaceae</taxon>
        <taxon>Fragilariopsis</taxon>
    </lineage>
</organism>
<dbReference type="KEGG" id="fcy:FRACYDRAFT_216719"/>
<name>A0A1E7FTH7_9STRA</name>
<evidence type="ECO:0000313" key="2">
    <source>
        <dbReference type="EMBL" id="OEU21123.1"/>
    </source>
</evidence>
<dbReference type="GO" id="GO:0016787">
    <property type="term" value="F:hydrolase activity"/>
    <property type="evidence" value="ECO:0007669"/>
    <property type="project" value="InterPro"/>
</dbReference>
<feature type="domain" description="5'-Nucleotidase C-terminal" evidence="1">
    <location>
        <begin position="25"/>
        <end position="134"/>
    </location>
</feature>
<evidence type="ECO:0000313" key="3">
    <source>
        <dbReference type="Proteomes" id="UP000095751"/>
    </source>
</evidence>
<dbReference type="SUPFAM" id="SSF55816">
    <property type="entry name" value="5'-nucleotidase (syn. UDP-sugar hydrolase), C-terminal domain"/>
    <property type="match status" value="1"/>
</dbReference>
<proteinExistence type="predicted"/>
<dbReference type="Pfam" id="PF02872">
    <property type="entry name" value="5_nucleotid_C"/>
    <property type="match status" value="1"/>
</dbReference>
<sequence>MSVVQALEDEIIVNEDSIVSLPNDFTFSSKRSRFQQTTVGALFCQMMKEELEDCDVAMVNGATIKGDISYENVQMSYAELKNELPFPTKMCLVEMTRRELYKAIQYSRTAVEDGIDLDAEEVPRRGYLQVDYDFDQRWMKESLADVDFGDDDGDETNDDDSTILRIALPRNLLSGFCKIKPLVDVGNRLKQEGGFPGED</sequence>
<dbReference type="OrthoDB" id="10252235at2759"/>
<gene>
    <name evidence="2" type="ORF">FRACYDRAFT_216719</name>
</gene>
<dbReference type="Proteomes" id="UP000095751">
    <property type="component" value="Unassembled WGS sequence"/>
</dbReference>
<dbReference type="GO" id="GO:0009166">
    <property type="term" value="P:nucleotide catabolic process"/>
    <property type="evidence" value="ECO:0007669"/>
    <property type="project" value="InterPro"/>
</dbReference>
<feature type="non-terminal residue" evidence="2">
    <location>
        <position position="199"/>
    </location>
</feature>
<dbReference type="EMBL" id="KV784354">
    <property type="protein sequence ID" value="OEU21123.1"/>
    <property type="molecule type" value="Genomic_DNA"/>
</dbReference>
<dbReference type="InParanoid" id="A0A1E7FTH7"/>
<protein>
    <recommendedName>
        <fullName evidence="1">5'-Nucleotidase C-terminal domain-containing protein</fullName>
    </recommendedName>
</protein>
<reference evidence="2 3" key="1">
    <citation type="submission" date="2016-09" db="EMBL/GenBank/DDBJ databases">
        <title>Extensive genetic diversity and differential bi-allelic expression allows diatom success in the polar Southern Ocean.</title>
        <authorList>
            <consortium name="DOE Joint Genome Institute"/>
            <person name="Mock T."/>
            <person name="Otillar R.P."/>
            <person name="Strauss J."/>
            <person name="Dupont C."/>
            <person name="Frickenhaus S."/>
            <person name="Maumus F."/>
            <person name="Mcmullan M."/>
            <person name="Sanges R."/>
            <person name="Schmutz J."/>
            <person name="Toseland A."/>
            <person name="Valas R."/>
            <person name="Veluchamy A."/>
            <person name="Ward B.J."/>
            <person name="Allen A."/>
            <person name="Barry K."/>
            <person name="Falciatore A."/>
            <person name="Ferrante M."/>
            <person name="Fortunato A.E."/>
            <person name="Gloeckner G."/>
            <person name="Gruber A."/>
            <person name="Hipkin R."/>
            <person name="Janech M."/>
            <person name="Kroth P."/>
            <person name="Leese F."/>
            <person name="Lindquist E."/>
            <person name="Lyon B.R."/>
            <person name="Martin J."/>
            <person name="Mayer C."/>
            <person name="Parker M."/>
            <person name="Quesneville H."/>
            <person name="Raymond J."/>
            <person name="Uhlig C."/>
            <person name="Valentin K.U."/>
            <person name="Worden A.Z."/>
            <person name="Armbrust E.V."/>
            <person name="Bowler C."/>
            <person name="Green B."/>
            <person name="Moulton V."/>
            <person name="Van Oosterhout C."/>
            <person name="Grigoriev I."/>
        </authorList>
    </citation>
    <scope>NUCLEOTIDE SEQUENCE [LARGE SCALE GENOMIC DNA]</scope>
    <source>
        <strain evidence="2 3">CCMP1102</strain>
    </source>
</reference>
<evidence type="ECO:0000259" key="1">
    <source>
        <dbReference type="Pfam" id="PF02872"/>
    </source>
</evidence>